<gene>
    <name evidence="3" type="ordered locus">KRH_00510</name>
</gene>
<dbReference type="AlphaFoldDB" id="B2GJG9"/>
<feature type="region of interest" description="Disordered" evidence="1">
    <location>
        <begin position="54"/>
        <end position="102"/>
    </location>
</feature>
<evidence type="ECO:0000313" key="4">
    <source>
        <dbReference type="Proteomes" id="UP000008838"/>
    </source>
</evidence>
<evidence type="ECO:0000313" key="3">
    <source>
        <dbReference type="EMBL" id="BAG28398.1"/>
    </source>
</evidence>
<name>B2GJG9_KOCRD</name>
<feature type="chain" id="PRO_5002776244" evidence="2">
    <location>
        <begin position="32"/>
        <end position="295"/>
    </location>
</feature>
<dbReference type="KEGG" id="krh:KRH_00510"/>
<evidence type="ECO:0000256" key="2">
    <source>
        <dbReference type="SAM" id="SignalP"/>
    </source>
</evidence>
<dbReference type="OrthoDB" id="4964858at2"/>
<sequence length="295" mass="30477">MLLKNIGKVKILTAGALSCALVAGTGSAALAEPGQSNLNESEVKAMEHAITQSLPTGKLAENSGLSSGAVSKDSPNQINLDGASLSIPLDSNSKHGTSSDDSLVVSGDSTDYMFRETKDGAQVLFKIDSPKSSHEKTFTISGDKELVSSEALGADTGEVFVKNSDGSMHSSFDAPWAYDANGNSVPTHFEVSGNKLTQVVEPTSETAYPIVSDPDWGKIGMCAGTIAGNAALYIVPGGIVGKLLIKTKSIRKAAEILVRTLKAKSYNDKLKALRSLAFGLGADLTGIGAIAKACG</sequence>
<organism evidence="3 4">
    <name type="scientific">Kocuria rhizophila (strain ATCC 9341 / DSM 348 / NBRC 103217 / DC2201)</name>
    <dbReference type="NCBI Taxonomy" id="378753"/>
    <lineage>
        <taxon>Bacteria</taxon>
        <taxon>Bacillati</taxon>
        <taxon>Actinomycetota</taxon>
        <taxon>Actinomycetes</taxon>
        <taxon>Micrococcales</taxon>
        <taxon>Micrococcaceae</taxon>
        <taxon>Kocuria</taxon>
    </lineage>
</organism>
<reference evidence="3 4" key="1">
    <citation type="journal article" date="2008" name="J. Bacteriol.">
        <title>Complete genome sequence of the soil actinomycete Kocuria rhizophila.</title>
        <authorList>
            <person name="Takarada H."/>
            <person name="Sekine M."/>
            <person name="Kosugi H."/>
            <person name="Matsuo Y."/>
            <person name="Fujisawa T."/>
            <person name="Omata S."/>
            <person name="Kishi E."/>
            <person name="Shimizu A."/>
            <person name="Tsukatani N."/>
            <person name="Tanikawa S."/>
            <person name="Fujita N."/>
            <person name="Harayama S."/>
        </authorList>
    </citation>
    <scope>NUCLEOTIDE SEQUENCE [LARGE SCALE GENOMIC DNA]</scope>
    <source>
        <strain evidence="4">ATCC 9341 / DSM 348 / NBRC 103217 / DC2201</strain>
    </source>
</reference>
<keyword evidence="4" id="KW-1185">Reference proteome</keyword>
<proteinExistence type="predicted"/>
<dbReference type="RefSeq" id="WP_012397125.1">
    <property type="nucleotide sequence ID" value="NC_010617.1"/>
</dbReference>
<accession>B2GJG9</accession>
<dbReference type="eggNOG" id="COG1403">
    <property type="taxonomic scope" value="Bacteria"/>
</dbReference>
<feature type="compositionally biased region" description="Polar residues" evidence="1">
    <location>
        <begin position="63"/>
        <end position="79"/>
    </location>
</feature>
<dbReference type="EMBL" id="AP009152">
    <property type="protein sequence ID" value="BAG28398.1"/>
    <property type="molecule type" value="Genomic_DNA"/>
</dbReference>
<evidence type="ECO:0000256" key="1">
    <source>
        <dbReference type="SAM" id="MobiDB-lite"/>
    </source>
</evidence>
<dbReference type="Proteomes" id="UP000008838">
    <property type="component" value="Chromosome"/>
</dbReference>
<keyword evidence="2" id="KW-0732">Signal</keyword>
<protein>
    <submittedName>
        <fullName evidence="3">Putative bacteriocin</fullName>
    </submittedName>
</protein>
<feature type="signal peptide" evidence="2">
    <location>
        <begin position="1"/>
        <end position="31"/>
    </location>
</feature>
<dbReference type="HOGENOM" id="CLU_942618_0_0_11"/>